<dbReference type="GO" id="GO:0000155">
    <property type="term" value="F:phosphorelay sensor kinase activity"/>
    <property type="evidence" value="ECO:0007669"/>
    <property type="project" value="InterPro"/>
</dbReference>
<dbReference type="Gene3D" id="1.10.287.130">
    <property type="match status" value="1"/>
</dbReference>
<reference evidence="13 16" key="2">
    <citation type="submission" date="2016-11" db="EMBL/GenBank/DDBJ databases">
        <title>Genomic analysis of Caldithrix abyssi and proposal of a novel bacterial phylum Caldithrichaeota.</title>
        <authorList>
            <person name="Kublanov I."/>
            <person name="Sigalova O."/>
            <person name="Gavrilov S."/>
            <person name="Lebedinsky A."/>
            <person name="Ivanova N."/>
            <person name="Daum C."/>
            <person name="Reddy T."/>
            <person name="Klenk H.P."/>
            <person name="Goker M."/>
            <person name="Reva O."/>
            <person name="Miroshnichenko M."/>
            <person name="Kyprides N."/>
            <person name="Woyke T."/>
            <person name="Gelfand M."/>
        </authorList>
    </citation>
    <scope>NUCLEOTIDE SEQUENCE [LARGE SCALE GENOMIC DNA]</scope>
    <source>
        <strain evidence="13 16">LF13</strain>
    </source>
</reference>
<keyword evidence="5" id="KW-0597">Phosphoprotein</keyword>
<dbReference type="PRINTS" id="PR00344">
    <property type="entry name" value="BCTRLSENSOR"/>
</dbReference>
<dbReference type="InterPro" id="IPR005467">
    <property type="entry name" value="His_kinase_dom"/>
</dbReference>
<keyword evidence="15" id="KW-1185">Reference proteome</keyword>
<dbReference type="Pfam" id="PF00672">
    <property type="entry name" value="HAMP"/>
    <property type="match status" value="1"/>
</dbReference>
<dbReference type="InterPro" id="IPR050980">
    <property type="entry name" value="2C_sensor_his_kinase"/>
</dbReference>
<dbReference type="RefSeq" id="WP_006927002.1">
    <property type="nucleotide sequence ID" value="NZ_CM001402.1"/>
</dbReference>
<dbReference type="CDD" id="cd06225">
    <property type="entry name" value="HAMP"/>
    <property type="match status" value="1"/>
</dbReference>
<dbReference type="InterPro" id="IPR004358">
    <property type="entry name" value="Sig_transdc_His_kin-like_C"/>
</dbReference>
<dbReference type="InterPro" id="IPR003594">
    <property type="entry name" value="HATPase_dom"/>
</dbReference>
<organism evidence="14 15">
    <name type="scientific">Caldithrix abyssi DSM 13497</name>
    <dbReference type="NCBI Taxonomy" id="880073"/>
    <lineage>
        <taxon>Bacteria</taxon>
        <taxon>Pseudomonadati</taxon>
        <taxon>Calditrichota</taxon>
        <taxon>Calditrichia</taxon>
        <taxon>Calditrichales</taxon>
        <taxon>Calditrichaceae</taxon>
        <taxon>Caldithrix</taxon>
    </lineage>
</organism>
<dbReference type="Pfam" id="PF02518">
    <property type="entry name" value="HATPase_c"/>
    <property type="match status" value="1"/>
</dbReference>
<dbReference type="GO" id="GO:0005524">
    <property type="term" value="F:ATP binding"/>
    <property type="evidence" value="ECO:0007669"/>
    <property type="project" value="UniProtKB-KW"/>
</dbReference>
<dbReference type="InterPro" id="IPR003660">
    <property type="entry name" value="HAMP_dom"/>
</dbReference>
<dbReference type="EC" id="2.7.13.3" evidence="3"/>
<dbReference type="SMART" id="SM00387">
    <property type="entry name" value="HATPase_c"/>
    <property type="match status" value="1"/>
</dbReference>
<dbReference type="EMBL" id="CM001402">
    <property type="protein sequence ID" value="EHO40083.1"/>
    <property type="molecule type" value="Genomic_DNA"/>
</dbReference>
<dbReference type="eggNOG" id="COG4191">
    <property type="taxonomic scope" value="Bacteria"/>
</dbReference>
<dbReference type="STRING" id="880073.Cabys_3250"/>
<dbReference type="AlphaFoldDB" id="H1XQY9"/>
<evidence type="ECO:0000256" key="7">
    <source>
        <dbReference type="ARBA" id="ARBA00022741"/>
    </source>
</evidence>
<comment type="catalytic activity">
    <reaction evidence="1">
        <text>ATP + protein L-histidine = ADP + protein N-phospho-L-histidine.</text>
        <dbReference type="EC" id="2.7.13.3"/>
    </reaction>
</comment>
<feature type="transmembrane region" description="Helical" evidence="10">
    <location>
        <begin position="177"/>
        <end position="197"/>
    </location>
</feature>
<feature type="domain" description="Histidine kinase" evidence="11">
    <location>
        <begin position="258"/>
        <end position="460"/>
    </location>
</feature>
<dbReference type="SMART" id="SM00304">
    <property type="entry name" value="HAMP"/>
    <property type="match status" value="1"/>
</dbReference>
<sequence>MNIINPHSLKARTIVLFAFINVLALVLLARFSYLFVRNLYLQQFQEQMQTSLRVANNAIDRQLLHFLTVNQQSMAQRYFSQTLNRLDSLLSLENAFIFNDRWQVLNALQRADAVAGLLVNKEILRHLKIGQVFITQPFKGDDRQWYLWAFQRLTNEHFIGLRAGAHQLAQINRLSDYFVWFVLVGVVLTLLAGLYIAHSVHAPIRGITLFSQKIGRGDFSAQPPATRLKEIVDLTRALTNMRDALARRDQEKEQLLAQIAHELRNPLGGIELLIGLVKDDLPPQHADQTYLKKALEEVRHLKEQINEFLEYSRPRPAEKTEVNLPQLVDELKARFAIEMQKKEVELVTHFKQSVLRFDRQHLKHILSNLLANSLQAMNGHPGIIMLRCEQNTLEIEDNGPGIAPENRVKIFQPFFTTKNSGVGLGLTICQKLCALNDATLSLVQNASAGAVFRIQLTTEVS</sequence>
<evidence type="ECO:0000313" key="13">
    <source>
        <dbReference type="EMBL" id="APF19998.1"/>
    </source>
</evidence>
<dbReference type="PANTHER" id="PTHR44936">
    <property type="entry name" value="SENSOR PROTEIN CREC"/>
    <property type="match status" value="1"/>
</dbReference>
<dbReference type="InterPro" id="IPR003661">
    <property type="entry name" value="HisK_dim/P_dom"/>
</dbReference>
<dbReference type="PROSITE" id="PS50109">
    <property type="entry name" value="HIS_KIN"/>
    <property type="match status" value="1"/>
</dbReference>
<evidence type="ECO:0000313" key="15">
    <source>
        <dbReference type="Proteomes" id="UP000004671"/>
    </source>
</evidence>
<keyword evidence="8 14" id="KW-0418">Kinase</keyword>
<dbReference type="HOGENOM" id="CLU_000445_89_29_0"/>
<dbReference type="SUPFAM" id="SSF47384">
    <property type="entry name" value="Homodimeric domain of signal transducing histidine kinase"/>
    <property type="match status" value="1"/>
</dbReference>
<keyword evidence="9" id="KW-0067">ATP-binding</keyword>
<keyword evidence="10" id="KW-1133">Transmembrane helix</keyword>
<dbReference type="Proteomes" id="UP000004671">
    <property type="component" value="Chromosome"/>
</dbReference>
<dbReference type="InterPro" id="IPR036097">
    <property type="entry name" value="HisK_dim/P_sf"/>
</dbReference>
<feature type="domain" description="HAMP" evidence="12">
    <location>
        <begin position="198"/>
        <end position="250"/>
    </location>
</feature>
<dbReference type="OrthoDB" id="9781147at2"/>
<dbReference type="SUPFAM" id="SSF158472">
    <property type="entry name" value="HAMP domain-like"/>
    <property type="match status" value="1"/>
</dbReference>
<evidence type="ECO:0000259" key="12">
    <source>
        <dbReference type="PROSITE" id="PS50885"/>
    </source>
</evidence>
<feature type="transmembrane region" description="Helical" evidence="10">
    <location>
        <begin position="14"/>
        <end position="36"/>
    </location>
</feature>
<dbReference type="PANTHER" id="PTHR44936:SF10">
    <property type="entry name" value="SENSOR PROTEIN RSTB"/>
    <property type="match status" value="1"/>
</dbReference>
<dbReference type="SMART" id="SM00388">
    <property type="entry name" value="HisKA"/>
    <property type="match status" value="1"/>
</dbReference>
<dbReference type="CDD" id="cd00082">
    <property type="entry name" value="HisKA"/>
    <property type="match status" value="1"/>
</dbReference>
<evidence type="ECO:0000256" key="6">
    <source>
        <dbReference type="ARBA" id="ARBA00022679"/>
    </source>
</evidence>
<keyword evidence="10" id="KW-0472">Membrane</keyword>
<evidence type="ECO:0000256" key="2">
    <source>
        <dbReference type="ARBA" id="ARBA00004651"/>
    </source>
</evidence>
<dbReference type="Pfam" id="PF00512">
    <property type="entry name" value="HisKA"/>
    <property type="match status" value="1"/>
</dbReference>
<dbReference type="InterPro" id="IPR036890">
    <property type="entry name" value="HATPase_C_sf"/>
</dbReference>
<dbReference type="Gene3D" id="3.30.565.10">
    <property type="entry name" value="Histidine kinase-like ATPase, C-terminal domain"/>
    <property type="match status" value="1"/>
</dbReference>
<dbReference type="Gene3D" id="6.10.340.10">
    <property type="match status" value="1"/>
</dbReference>
<comment type="subcellular location">
    <subcellularLocation>
        <location evidence="2">Cell membrane</location>
        <topology evidence="2">Multi-pass membrane protein</topology>
    </subcellularLocation>
</comment>
<gene>
    <name evidence="13" type="ORF">Cabys_3250</name>
    <name evidence="14" type="ORF">Calab_0438</name>
</gene>
<evidence type="ECO:0000313" key="14">
    <source>
        <dbReference type="EMBL" id="EHO40083.1"/>
    </source>
</evidence>
<name>H1XQY9_CALAY</name>
<dbReference type="GO" id="GO:0005886">
    <property type="term" value="C:plasma membrane"/>
    <property type="evidence" value="ECO:0007669"/>
    <property type="project" value="UniProtKB-SubCell"/>
</dbReference>
<dbReference type="KEGG" id="caby:Cabys_3250"/>
<evidence type="ECO:0000256" key="5">
    <source>
        <dbReference type="ARBA" id="ARBA00022553"/>
    </source>
</evidence>
<evidence type="ECO:0000256" key="4">
    <source>
        <dbReference type="ARBA" id="ARBA00022475"/>
    </source>
</evidence>
<dbReference type="PROSITE" id="PS50885">
    <property type="entry name" value="HAMP"/>
    <property type="match status" value="1"/>
</dbReference>
<evidence type="ECO:0000256" key="10">
    <source>
        <dbReference type="SAM" id="Phobius"/>
    </source>
</evidence>
<accession>H1XQY9</accession>
<evidence type="ECO:0000256" key="1">
    <source>
        <dbReference type="ARBA" id="ARBA00000085"/>
    </source>
</evidence>
<dbReference type="PaxDb" id="880073-Calab_0438"/>
<evidence type="ECO:0000313" key="16">
    <source>
        <dbReference type="Proteomes" id="UP000183868"/>
    </source>
</evidence>
<dbReference type="EMBL" id="CP018099">
    <property type="protein sequence ID" value="APF19998.1"/>
    <property type="molecule type" value="Genomic_DNA"/>
</dbReference>
<keyword evidence="6" id="KW-0808">Transferase</keyword>
<protein>
    <recommendedName>
        <fullName evidence="3">histidine kinase</fullName>
        <ecNumber evidence="3">2.7.13.3</ecNumber>
    </recommendedName>
</protein>
<keyword evidence="10" id="KW-0812">Transmembrane</keyword>
<dbReference type="Proteomes" id="UP000183868">
    <property type="component" value="Chromosome"/>
</dbReference>
<dbReference type="SUPFAM" id="SSF55874">
    <property type="entry name" value="ATPase domain of HSP90 chaperone/DNA topoisomerase II/histidine kinase"/>
    <property type="match status" value="1"/>
</dbReference>
<evidence type="ECO:0000256" key="3">
    <source>
        <dbReference type="ARBA" id="ARBA00012438"/>
    </source>
</evidence>
<keyword evidence="7" id="KW-0547">Nucleotide-binding</keyword>
<evidence type="ECO:0000256" key="8">
    <source>
        <dbReference type="ARBA" id="ARBA00022777"/>
    </source>
</evidence>
<proteinExistence type="predicted"/>
<reference evidence="14 15" key="1">
    <citation type="submission" date="2011-09" db="EMBL/GenBank/DDBJ databases">
        <title>The permanent draft genome of Caldithrix abyssi DSM 13497.</title>
        <authorList>
            <consortium name="US DOE Joint Genome Institute (JGI-PGF)"/>
            <person name="Lucas S."/>
            <person name="Han J."/>
            <person name="Lapidus A."/>
            <person name="Bruce D."/>
            <person name="Goodwin L."/>
            <person name="Pitluck S."/>
            <person name="Peters L."/>
            <person name="Kyrpides N."/>
            <person name="Mavromatis K."/>
            <person name="Ivanova N."/>
            <person name="Mikhailova N."/>
            <person name="Chertkov O."/>
            <person name="Detter J.C."/>
            <person name="Tapia R."/>
            <person name="Han C."/>
            <person name="Land M."/>
            <person name="Hauser L."/>
            <person name="Markowitz V."/>
            <person name="Cheng J.-F."/>
            <person name="Hugenholtz P."/>
            <person name="Woyke T."/>
            <person name="Wu D."/>
            <person name="Spring S."/>
            <person name="Brambilla E."/>
            <person name="Klenk H.-P."/>
            <person name="Eisen J.A."/>
        </authorList>
    </citation>
    <scope>NUCLEOTIDE SEQUENCE [LARGE SCALE GENOMIC DNA]</scope>
    <source>
        <strain evidence="14 15">DSM 13497</strain>
    </source>
</reference>
<keyword evidence="4" id="KW-1003">Cell membrane</keyword>
<evidence type="ECO:0000256" key="9">
    <source>
        <dbReference type="ARBA" id="ARBA00022840"/>
    </source>
</evidence>
<dbReference type="InParanoid" id="H1XQY9"/>
<evidence type="ECO:0000259" key="11">
    <source>
        <dbReference type="PROSITE" id="PS50109"/>
    </source>
</evidence>